<dbReference type="InterPro" id="IPR001789">
    <property type="entry name" value="Sig_transdc_resp-reg_receiver"/>
</dbReference>
<reference evidence="4 5" key="1">
    <citation type="submission" date="2017-03" db="EMBL/GenBank/DDBJ databases">
        <authorList>
            <person name="Afonso C.L."/>
            <person name="Miller P.J."/>
            <person name="Scott M.A."/>
            <person name="Spackman E."/>
            <person name="Goraichik I."/>
            <person name="Dimitrov K.M."/>
            <person name="Suarez D.L."/>
            <person name="Swayne D.E."/>
        </authorList>
    </citation>
    <scope>NUCLEOTIDE SEQUENCE [LARGE SCALE GENOMIC DNA]</scope>
    <source>
        <strain evidence="4 5">CECT 8620</strain>
    </source>
</reference>
<evidence type="ECO:0000256" key="2">
    <source>
        <dbReference type="PROSITE-ProRule" id="PRU00169"/>
    </source>
</evidence>
<dbReference type="Proteomes" id="UP000193862">
    <property type="component" value="Unassembled WGS sequence"/>
</dbReference>
<dbReference type="OrthoDB" id="5456285at2"/>
<dbReference type="PANTHER" id="PTHR44591:SF3">
    <property type="entry name" value="RESPONSE REGULATORY DOMAIN-CONTAINING PROTEIN"/>
    <property type="match status" value="1"/>
</dbReference>
<evidence type="ECO:0000256" key="1">
    <source>
        <dbReference type="ARBA" id="ARBA00022553"/>
    </source>
</evidence>
<dbReference type="Gene3D" id="3.40.50.2300">
    <property type="match status" value="1"/>
</dbReference>
<sequence length="306" mass="33604">MSGMRTESPHQTTILAVDDDPVALTMIEALLQRLGYATQSARSGEDALERLGAGFEPSVILLDREMPGLNGIDVVRRLKESRDLARIPVIMVTGSDDPDEIREGIDAGVFYYLQKPTDARILSSVLTAALRQAEQSAMLMVDKKSTRGFELTEATKMTFRTMEDAAALAGFVANYFSDPDRCVDGIAALLFNAVEHGICGIGFEEKGRLLDDGRLRDEIRTRLSDKPDSHAVATVSRRADGVFLLVDDPGNGFDWREYTAIEISRSGASHGRGIARAKATAFDELKYNETGTRAIAFMRTSADFDW</sequence>
<feature type="modified residue" description="4-aspartylphosphate" evidence="2">
    <location>
        <position position="63"/>
    </location>
</feature>
<protein>
    <recommendedName>
        <fullName evidence="3">Response regulatory domain-containing protein</fullName>
    </recommendedName>
</protein>
<dbReference type="PROSITE" id="PS50110">
    <property type="entry name" value="RESPONSE_REGULATORY"/>
    <property type="match status" value="1"/>
</dbReference>
<keyword evidence="5" id="KW-1185">Reference proteome</keyword>
<evidence type="ECO:0000313" key="4">
    <source>
        <dbReference type="EMBL" id="SLN69427.1"/>
    </source>
</evidence>
<dbReference type="InterPro" id="IPR011006">
    <property type="entry name" value="CheY-like_superfamily"/>
</dbReference>
<name>A0A1Y5TQ06_9RHOB</name>
<proteinExistence type="predicted"/>
<dbReference type="AlphaFoldDB" id="A0A1Y5TQ06"/>
<dbReference type="SMART" id="SM00448">
    <property type="entry name" value="REC"/>
    <property type="match status" value="1"/>
</dbReference>
<dbReference type="SUPFAM" id="SSF52172">
    <property type="entry name" value="CheY-like"/>
    <property type="match status" value="1"/>
</dbReference>
<dbReference type="InterPro" id="IPR050595">
    <property type="entry name" value="Bact_response_regulator"/>
</dbReference>
<evidence type="ECO:0000259" key="3">
    <source>
        <dbReference type="PROSITE" id="PS50110"/>
    </source>
</evidence>
<dbReference type="EMBL" id="FWFS01000015">
    <property type="protein sequence ID" value="SLN69427.1"/>
    <property type="molecule type" value="Genomic_DNA"/>
</dbReference>
<dbReference type="RefSeq" id="WP_159453268.1">
    <property type="nucleotide sequence ID" value="NZ_FWFS01000015.1"/>
</dbReference>
<evidence type="ECO:0000313" key="5">
    <source>
        <dbReference type="Proteomes" id="UP000193862"/>
    </source>
</evidence>
<organism evidence="4 5">
    <name type="scientific">Aquimixticola soesokkakensis</name>
    <dbReference type="NCBI Taxonomy" id="1519096"/>
    <lineage>
        <taxon>Bacteria</taxon>
        <taxon>Pseudomonadati</taxon>
        <taxon>Pseudomonadota</taxon>
        <taxon>Alphaproteobacteria</taxon>
        <taxon>Rhodobacterales</taxon>
        <taxon>Paracoccaceae</taxon>
        <taxon>Aquimixticola</taxon>
    </lineage>
</organism>
<dbReference type="Pfam" id="PF00072">
    <property type="entry name" value="Response_reg"/>
    <property type="match status" value="1"/>
</dbReference>
<dbReference type="PANTHER" id="PTHR44591">
    <property type="entry name" value="STRESS RESPONSE REGULATOR PROTEIN 1"/>
    <property type="match status" value="1"/>
</dbReference>
<accession>A0A1Y5TQ06</accession>
<feature type="domain" description="Response regulatory" evidence="3">
    <location>
        <begin position="13"/>
        <end position="130"/>
    </location>
</feature>
<gene>
    <name evidence="4" type="ORF">AQS8620_03275</name>
</gene>
<dbReference type="GO" id="GO:0000160">
    <property type="term" value="P:phosphorelay signal transduction system"/>
    <property type="evidence" value="ECO:0007669"/>
    <property type="project" value="InterPro"/>
</dbReference>
<keyword evidence="1 2" id="KW-0597">Phosphoprotein</keyword>